<organism evidence="1 2">
    <name type="scientific">Podospora pseudoanserina</name>
    <dbReference type="NCBI Taxonomy" id="2609844"/>
    <lineage>
        <taxon>Eukaryota</taxon>
        <taxon>Fungi</taxon>
        <taxon>Dikarya</taxon>
        <taxon>Ascomycota</taxon>
        <taxon>Pezizomycotina</taxon>
        <taxon>Sordariomycetes</taxon>
        <taxon>Sordariomycetidae</taxon>
        <taxon>Sordariales</taxon>
        <taxon>Podosporaceae</taxon>
        <taxon>Podospora</taxon>
    </lineage>
</organism>
<evidence type="ECO:0000313" key="2">
    <source>
        <dbReference type="Proteomes" id="UP001323617"/>
    </source>
</evidence>
<accession>A0ABR0ILL1</accession>
<sequence>MSINGLAVFLATLERKIVGRLSIPEADKPLQHRSVTSIQEENHTMTLHLTPQHLTPQLQVSNVKLDIGNPLVPTYFDGLKPVEEYVEEHDADQAVVLIPYQNLRAMTGAFTTPAITECFITQALADYLPHADLWFQIKTFCMEAHIQSWPEDTILLTIEASLRAQDYEAFVHVASNGQIESSQKLVSAVEKAVVMRLGCIHHPLLQKALSSVLETIYRIHARFAPIKAFSQFFTQNDSCQAFLSAELVKLVTLAQNYQNLGRLDRKSLGASDAVALVDFSLDYLNVGFLEFRIMPIVSDPRAGLSVILGFIQRLLERTVVHDIQHDTALRLYQKLETSSLSKLHFENLTRETQQSSKYW</sequence>
<name>A0ABR0ILL1_9PEZI</name>
<keyword evidence="2" id="KW-1185">Reference proteome</keyword>
<protein>
    <submittedName>
        <fullName evidence="1">Uncharacterized protein</fullName>
    </submittedName>
</protein>
<dbReference type="EMBL" id="JAFFHC010000001">
    <property type="protein sequence ID" value="KAK4680992.1"/>
    <property type="molecule type" value="Genomic_DNA"/>
</dbReference>
<dbReference type="RefSeq" id="XP_062804462.1">
    <property type="nucleotide sequence ID" value="XM_062941590.1"/>
</dbReference>
<dbReference type="Proteomes" id="UP001323617">
    <property type="component" value="Unassembled WGS sequence"/>
</dbReference>
<comment type="caution">
    <text evidence="1">The sequence shown here is derived from an EMBL/GenBank/DDBJ whole genome shotgun (WGS) entry which is preliminary data.</text>
</comment>
<evidence type="ECO:0000313" key="1">
    <source>
        <dbReference type="EMBL" id="KAK4680992.1"/>
    </source>
</evidence>
<gene>
    <name evidence="1" type="ORF">QC764_103545</name>
</gene>
<dbReference type="GeneID" id="87962455"/>
<proteinExistence type="predicted"/>
<reference evidence="1 2" key="1">
    <citation type="journal article" date="2023" name="bioRxiv">
        <title>High-quality genome assemblies of four members of thePodospora anserinaspecies complex.</title>
        <authorList>
            <person name="Ament-Velasquez S.L."/>
            <person name="Vogan A.A."/>
            <person name="Wallerman O."/>
            <person name="Hartmann F."/>
            <person name="Gautier V."/>
            <person name="Silar P."/>
            <person name="Giraud T."/>
            <person name="Johannesson H."/>
        </authorList>
    </citation>
    <scope>NUCLEOTIDE SEQUENCE [LARGE SCALE GENOMIC DNA]</scope>
    <source>
        <strain evidence="1 2">CBS 124.78</strain>
    </source>
</reference>